<accession>A0A0A2MGJ2</accession>
<reference evidence="2 3" key="1">
    <citation type="submission" date="2013-09" db="EMBL/GenBank/DDBJ databases">
        <authorList>
            <person name="Zeng Z."/>
            <person name="Chen C."/>
        </authorList>
    </citation>
    <scope>NUCLEOTIDE SEQUENCE [LARGE SCALE GENOMIC DNA]</scope>
    <source>
        <strain evidence="2 3">GH29-5</strain>
    </source>
</reference>
<evidence type="ECO:0000313" key="2">
    <source>
        <dbReference type="EMBL" id="KGO90681.1"/>
    </source>
</evidence>
<dbReference type="InterPro" id="IPR021953">
    <property type="entry name" value="DUF3570"/>
</dbReference>
<evidence type="ECO:0008006" key="4">
    <source>
        <dbReference type="Google" id="ProtNLM"/>
    </source>
</evidence>
<comment type="caution">
    <text evidence="2">The sequence shown here is derived from an EMBL/GenBank/DDBJ whole genome shotgun (WGS) entry which is preliminary data.</text>
</comment>
<feature type="signal peptide" evidence="1">
    <location>
        <begin position="1"/>
        <end position="21"/>
    </location>
</feature>
<dbReference type="AlphaFoldDB" id="A0A0A2MGJ2"/>
<evidence type="ECO:0000313" key="3">
    <source>
        <dbReference type="Proteomes" id="UP000030121"/>
    </source>
</evidence>
<feature type="chain" id="PRO_5001991392" description="DUF3570 domain-containing protein" evidence="1">
    <location>
        <begin position="22"/>
        <end position="404"/>
    </location>
</feature>
<proteinExistence type="predicted"/>
<dbReference type="Proteomes" id="UP000030121">
    <property type="component" value="Unassembled WGS sequence"/>
</dbReference>
<name>A0A0A2MGJ2_9FLAO</name>
<protein>
    <recommendedName>
        <fullName evidence="4">DUF3570 domain-containing protein</fullName>
    </recommendedName>
</protein>
<keyword evidence="3" id="KW-1185">Reference proteome</keyword>
<organism evidence="2 3">
    <name type="scientific">Flavobacterium suncheonense GH29-5 = DSM 17707</name>
    <dbReference type="NCBI Taxonomy" id="1121899"/>
    <lineage>
        <taxon>Bacteria</taxon>
        <taxon>Pseudomonadati</taxon>
        <taxon>Bacteroidota</taxon>
        <taxon>Flavobacteriia</taxon>
        <taxon>Flavobacteriales</taxon>
        <taxon>Flavobacteriaceae</taxon>
        <taxon>Flavobacterium</taxon>
    </lineage>
</organism>
<gene>
    <name evidence="2" type="ORF">Q764_00735</name>
</gene>
<sequence>MKRRIYTASILAFLLGNHMKAQDTTSSDSSAYKKQKLKIEEVNFISSYYSQDGDNSAVTGGKGTEKLTDIATTFEIRVSRRDRYNHKHNLGFELGIDSYTSASSDKIDPNTVTSASYQDVRVYPSLNYSYENEEKNYILSAGLSFSGEFDYTSIGGSLGFSKISKDKNREFTAKGMAFFDTWKVILPIELRNAPSDNDAKQGDKKPRTSYNLGLTLSQVFNRNFQMAFLTDIGYQQGLLATKFNRVYFNDALVTVKSEKLPDTRFKLPVGVRANYFLGDNIVLRTFYRYYWDNWNINSHTISFEPSYKLTAFSSISVPYRFYTQTAAKYFQPIYLHGLEEEFYTSDYDLSKFSSHMIGLGYKITDADKGIFHVKRINSLELRYGFYTRSNGLDSHIITLAMKFK</sequence>
<dbReference type="STRING" id="1121899.GCA_000430025_01020"/>
<keyword evidence="1" id="KW-0732">Signal</keyword>
<dbReference type="EMBL" id="JRLW01000001">
    <property type="protein sequence ID" value="KGO90681.1"/>
    <property type="molecule type" value="Genomic_DNA"/>
</dbReference>
<dbReference type="Pfam" id="PF12094">
    <property type="entry name" value="DUF3570"/>
    <property type="match status" value="1"/>
</dbReference>
<evidence type="ECO:0000256" key="1">
    <source>
        <dbReference type="SAM" id="SignalP"/>
    </source>
</evidence>
<dbReference type="RefSeq" id="WP_026979779.1">
    <property type="nucleotide sequence ID" value="NZ_AUCZ01000004.1"/>
</dbReference>
<dbReference type="eggNOG" id="COG2067">
    <property type="taxonomic scope" value="Bacteria"/>
</dbReference>
<dbReference type="OrthoDB" id="5450709at2"/>